<dbReference type="KEGG" id="tpal:117646317"/>
<evidence type="ECO:0000256" key="3">
    <source>
        <dbReference type="ARBA" id="ARBA00009914"/>
    </source>
</evidence>
<accession>A0A6P8ZNW8</accession>
<evidence type="ECO:0000256" key="6">
    <source>
        <dbReference type="ARBA" id="ARBA00022776"/>
    </source>
</evidence>
<sequence length="284" mass="31821">MVRTRAKKGAAASRQKENVNTDDTTEQSEELWKSWLLDFEQELNGRFYKLNEKLQEETRAIDRNLLVMLAKVPANEANLQVSRLATVLGESTDSIDSFDSTLTSTIKKPGKGFVTSTAFKAMPPPQDPEPKIVRKSRARTKRTRTSSLTDVSSLLPEIGSNRRMTRSSSQPRDNFSKIIPDYQTPMNRPDRTMVAVTPKVDPYSAMPLKRYARQGEMAISLTGSPLMMTTSITEPNISLPLNNGQEVYSILPTNGPCPVIPSIDNSTRQKLHLLRENLNRILGE</sequence>
<evidence type="ECO:0000256" key="1">
    <source>
        <dbReference type="ARBA" id="ARBA00004123"/>
    </source>
</evidence>
<organism evidence="13">
    <name type="scientific">Thrips palmi</name>
    <name type="common">Melon thrips</name>
    <dbReference type="NCBI Taxonomy" id="161013"/>
    <lineage>
        <taxon>Eukaryota</taxon>
        <taxon>Metazoa</taxon>
        <taxon>Ecdysozoa</taxon>
        <taxon>Arthropoda</taxon>
        <taxon>Hexapoda</taxon>
        <taxon>Insecta</taxon>
        <taxon>Pterygota</taxon>
        <taxon>Neoptera</taxon>
        <taxon>Paraneoptera</taxon>
        <taxon>Thysanoptera</taxon>
        <taxon>Terebrantia</taxon>
        <taxon>Thripoidea</taxon>
        <taxon>Thripidae</taxon>
        <taxon>Thrips</taxon>
    </lineage>
</organism>
<evidence type="ECO:0000259" key="11">
    <source>
        <dbReference type="Pfam" id="PF10512"/>
    </source>
</evidence>
<feature type="region of interest" description="Disordered" evidence="10">
    <location>
        <begin position="1"/>
        <end position="25"/>
    </location>
</feature>
<dbReference type="InterPro" id="IPR018867">
    <property type="entry name" value="Cell_div_borealin"/>
</dbReference>
<dbReference type="RefSeq" id="XP_034243082.1">
    <property type="nucleotide sequence ID" value="XM_034387191.1"/>
</dbReference>
<dbReference type="GO" id="GO:0005634">
    <property type="term" value="C:nucleus"/>
    <property type="evidence" value="ECO:0007669"/>
    <property type="project" value="UniProtKB-SubCell"/>
</dbReference>
<keyword evidence="4" id="KW-0158">Chromosome</keyword>
<keyword evidence="8" id="KW-0131">Cell cycle</keyword>
<dbReference type="RefSeq" id="XP_034243081.1">
    <property type="nucleotide sequence ID" value="XM_034387190.1"/>
</dbReference>
<dbReference type="PANTHER" id="PTHR16040:SF7">
    <property type="entry name" value="AUSTRALIN, ISOFORM A-RELATED"/>
    <property type="match status" value="1"/>
</dbReference>
<keyword evidence="7" id="KW-0539">Nucleus</keyword>
<evidence type="ECO:0000256" key="8">
    <source>
        <dbReference type="ARBA" id="ARBA00023306"/>
    </source>
</evidence>
<proteinExistence type="inferred from homology"/>
<evidence type="ECO:0000313" key="16">
    <source>
        <dbReference type="RefSeq" id="XP_034243082.1"/>
    </source>
</evidence>
<feature type="region of interest" description="Disordered" evidence="10">
    <location>
        <begin position="162"/>
        <end position="188"/>
    </location>
</feature>
<dbReference type="RefSeq" id="XP_034243080.1">
    <property type="nucleotide sequence ID" value="XM_034387189.1"/>
</dbReference>
<evidence type="ECO:0000313" key="14">
    <source>
        <dbReference type="RefSeq" id="XP_034243080.1"/>
    </source>
</evidence>
<dbReference type="GeneID" id="117646317"/>
<dbReference type="OrthoDB" id="6360905at2759"/>
<evidence type="ECO:0000256" key="7">
    <source>
        <dbReference type="ARBA" id="ARBA00023242"/>
    </source>
</evidence>
<keyword evidence="9" id="KW-0137">Centromere</keyword>
<dbReference type="AlphaFoldDB" id="A0A6P8ZNW8"/>
<protein>
    <submittedName>
        <fullName evidence="13 14">Uncharacterized protein LOC117646317</fullName>
    </submittedName>
</protein>
<dbReference type="Proteomes" id="UP000515158">
    <property type="component" value="Unplaced"/>
</dbReference>
<dbReference type="GO" id="GO:0032133">
    <property type="term" value="C:chromosome passenger complex"/>
    <property type="evidence" value="ECO:0007669"/>
    <property type="project" value="TreeGrafter"/>
</dbReference>
<dbReference type="Pfam" id="PF10512">
    <property type="entry name" value="Borealin"/>
    <property type="match status" value="1"/>
</dbReference>
<keyword evidence="5" id="KW-0132">Cell division</keyword>
<evidence type="ECO:0000256" key="10">
    <source>
        <dbReference type="SAM" id="MobiDB-lite"/>
    </source>
</evidence>
<evidence type="ECO:0000313" key="15">
    <source>
        <dbReference type="RefSeq" id="XP_034243081.1"/>
    </source>
</evidence>
<evidence type="ECO:0000313" key="17">
    <source>
        <dbReference type="RefSeq" id="XP_034243083.1"/>
    </source>
</evidence>
<keyword evidence="6" id="KW-0498">Mitosis</keyword>
<reference evidence="13 14" key="1">
    <citation type="submission" date="2025-04" db="UniProtKB">
        <authorList>
            <consortium name="RefSeq"/>
        </authorList>
    </citation>
    <scope>IDENTIFICATION</scope>
    <source>
        <tissue evidence="13 14">Total insect</tissue>
    </source>
</reference>
<evidence type="ECO:0000256" key="2">
    <source>
        <dbReference type="ARBA" id="ARBA00004584"/>
    </source>
</evidence>
<dbReference type="RefSeq" id="XP_034243079.1">
    <property type="nucleotide sequence ID" value="XM_034387188.1"/>
</dbReference>
<dbReference type="GO" id="GO:0000070">
    <property type="term" value="P:mitotic sister chromatid segregation"/>
    <property type="evidence" value="ECO:0007669"/>
    <property type="project" value="TreeGrafter"/>
</dbReference>
<dbReference type="GO" id="GO:0051233">
    <property type="term" value="C:spindle midzone"/>
    <property type="evidence" value="ECO:0007669"/>
    <property type="project" value="TreeGrafter"/>
</dbReference>
<name>A0A6P8ZNW8_THRPL</name>
<evidence type="ECO:0000313" key="13">
    <source>
        <dbReference type="RefSeq" id="XP_034243079.1"/>
    </source>
</evidence>
<dbReference type="PANTHER" id="PTHR16040">
    <property type="entry name" value="AUSTRALIN, ISOFORM A-RELATED"/>
    <property type="match status" value="1"/>
</dbReference>
<gene>
    <name evidence="13 14 15 16 17" type="primary">LOC117646317</name>
</gene>
<dbReference type="GO" id="GO:0000775">
    <property type="term" value="C:chromosome, centromeric region"/>
    <property type="evidence" value="ECO:0007669"/>
    <property type="project" value="UniProtKB-SubCell"/>
</dbReference>
<feature type="region of interest" description="Disordered" evidence="10">
    <location>
        <begin position="117"/>
        <end position="149"/>
    </location>
</feature>
<evidence type="ECO:0000256" key="4">
    <source>
        <dbReference type="ARBA" id="ARBA00022454"/>
    </source>
</evidence>
<evidence type="ECO:0000256" key="9">
    <source>
        <dbReference type="ARBA" id="ARBA00023328"/>
    </source>
</evidence>
<dbReference type="InterPro" id="IPR046466">
    <property type="entry name" value="Borealin_C"/>
</dbReference>
<comment type="similarity">
    <text evidence="3">Belongs to the borealin family.</text>
</comment>
<keyword evidence="12" id="KW-1185">Reference proteome</keyword>
<feature type="compositionally biased region" description="Basic residues" evidence="10">
    <location>
        <begin position="133"/>
        <end position="144"/>
    </location>
</feature>
<evidence type="ECO:0000256" key="5">
    <source>
        <dbReference type="ARBA" id="ARBA00022618"/>
    </source>
</evidence>
<dbReference type="RefSeq" id="XP_034243083.1">
    <property type="nucleotide sequence ID" value="XM_034387192.1"/>
</dbReference>
<comment type="subcellular location">
    <subcellularLocation>
        <location evidence="2">Chromosome</location>
        <location evidence="2">Centromere</location>
    </subcellularLocation>
    <subcellularLocation>
        <location evidence="1">Nucleus</location>
    </subcellularLocation>
</comment>
<feature type="domain" description="Borealin C-terminal" evidence="11">
    <location>
        <begin position="183"/>
        <end position="282"/>
    </location>
</feature>
<evidence type="ECO:0000313" key="12">
    <source>
        <dbReference type="Proteomes" id="UP000515158"/>
    </source>
</evidence>
<dbReference type="GO" id="GO:0051301">
    <property type="term" value="P:cell division"/>
    <property type="evidence" value="ECO:0007669"/>
    <property type="project" value="UniProtKB-KW"/>
</dbReference>